<evidence type="ECO:0000256" key="3">
    <source>
        <dbReference type="ARBA" id="ARBA00022475"/>
    </source>
</evidence>
<evidence type="ECO:0000256" key="8">
    <source>
        <dbReference type="SAM" id="Phobius"/>
    </source>
</evidence>
<comment type="similarity">
    <text evidence="2">Belongs to the UPF0324 family.</text>
</comment>
<dbReference type="Proteomes" id="UP000199288">
    <property type="component" value="Unassembled WGS sequence"/>
</dbReference>
<evidence type="ECO:0000256" key="7">
    <source>
        <dbReference type="SAM" id="MobiDB-lite"/>
    </source>
</evidence>
<comment type="subcellular location">
    <subcellularLocation>
        <location evidence="1">Cell membrane</location>
        <topology evidence="1">Multi-pass membrane protein</topology>
    </subcellularLocation>
</comment>
<dbReference type="PANTHER" id="PTHR30106">
    <property type="entry name" value="INNER MEMBRANE PROTEIN YEIH-RELATED"/>
    <property type="match status" value="1"/>
</dbReference>
<dbReference type="GO" id="GO:0005886">
    <property type="term" value="C:plasma membrane"/>
    <property type="evidence" value="ECO:0007669"/>
    <property type="project" value="UniProtKB-SubCell"/>
</dbReference>
<feature type="transmembrane region" description="Helical" evidence="8">
    <location>
        <begin position="339"/>
        <end position="363"/>
    </location>
</feature>
<evidence type="ECO:0000256" key="5">
    <source>
        <dbReference type="ARBA" id="ARBA00022989"/>
    </source>
</evidence>
<evidence type="ECO:0000313" key="9">
    <source>
        <dbReference type="EMBL" id="SEA06574.1"/>
    </source>
</evidence>
<proteinExistence type="inferred from homology"/>
<feature type="transmembrane region" description="Helical" evidence="8">
    <location>
        <begin position="32"/>
        <end position="52"/>
    </location>
</feature>
<evidence type="ECO:0000313" key="10">
    <source>
        <dbReference type="Proteomes" id="UP000199288"/>
    </source>
</evidence>
<evidence type="ECO:0000256" key="2">
    <source>
        <dbReference type="ARBA" id="ARBA00007977"/>
    </source>
</evidence>
<keyword evidence="3" id="KW-1003">Cell membrane</keyword>
<keyword evidence="10" id="KW-1185">Reference proteome</keyword>
<keyword evidence="6 8" id="KW-0472">Membrane</keyword>
<feature type="transmembrane region" description="Helical" evidence="8">
    <location>
        <begin position="184"/>
        <end position="203"/>
    </location>
</feature>
<feature type="transmembrane region" description="Helical" evidence="8">
    <location>
        <begin position="89"/>
        <end position="111"/>
    </location>
</feature>
<dbReference type="InterPro" id="IPR018383">
    <property type="entry name" value="UPF0324_pro"/>
</dbReference>
<accession>A0A1H3Y6R1</accession>
<keyword evidence="5 8" id="KW-1133">Transmembrane helix</keyword>
<evidence type="ECO:0000256" key="6">
    <source>
        <dbReference type="ARBA" id="ARBA00023136"/>
    </source>
</evidence>
<feature type="transmembrane region" description="Helical" evidence="8">
    <location>
        <begin position="58"/>
        <end position="77"/>
    </location>
</feature>
<feature type="transmembrane region" description="Helical" evidence="8">
    <location>
        <begin position="316"/>
        <end position="333"/>
    </location>
</feature>
<protein>
    <submittedName>
        <fullName evidence="9">Conserved hypothetical integral membrane protein</fullName>
    </submittedName>
</protein>
<evidence type="ECO:0000256" key="1">
    <source>
        <dbReference type="ARBA" id="ARBA00004651"/>
    </source>
</evidence>
<gene>
    <name evidence="9" type="ORF">SAMN02910418_00858</name>
</gene>
<reference evidence="10" key="1">
    <citation type="submission" date="2016-10" db="EMBL/GenBank/DDBJ databases">
        <authorList>
            <person name="Varghese N."/>
            <person name="Submissions S."/>
        </authorList>
    </citation>
    <scope>NUCLEOTIDE SEQUENCE [LARGE SCALE GENOMIC DNA]</scope>
    <source>
        <strain evidence="10">KPR-1</strain>
    </source>
</reference>
<dbReference type="Pfam" id="PF03601">
    <property type="entry name" value="Cons_hypoth698"/>
    <property type="match status" value="1"/>
</dbReference>
<keyword evidence="4 8" id="KW-0812">Transmembrane</keyword>
<dbReference type="EMBL" id="FNQV01000004">
    <property type="protein sequence ID" value="SEA06574.1"/>
    <property type="molecule type" value="Genomic_DNA"/>
</dbReference>
<dbReference type="AlphaFoldDB" id="A0A1H3Y6R1"/>
<feature type="region of interest" description="Disordered" evidence="7">
    <location>
        <begin position="1"/>
        <end position="22"/>
    </location>
</feature>
<feature type="transmembrane region" description="Helical" evidence="8">
    <location>
        <begin position="375"/>
        <end position="397"/>
    </location>
</feature>
<evidence type="ECO:0000256" key="4">
    <source>
        <dbReference type="ARBA" id="ARBA00022692"/>
    </source>
</evidence>
<organism evidence="9 10">
    <name type="scientific">Bowdeniella nasicola</name>
    <dbReference type="NCBI Taxonomy" id="208480"/>
    <lineage>
        <taxon>Bacteria</taxon>
        <taxon>Bacillati</taxon>
        <taxon>Actinomycetota</taxon>
        <taxon>Actinomycetes</taxon>
        <taxon>Actinomycetales</taxon>
        <taxon>Actinomycetaceae</taxon>
        <taxon>Bowdeniella</taxon>
    </lineage>
</organism>
<feature type="transmembrane region" description="Helical" evidence="8">
    <location>
        <begin position="151"/>
        <end position="172"/>
    </location>
</feature>
<dbReference type="PANTHER" id="PTHR30106:SF2">
    <property type="entry name" value="UPF0324 INNER MEMBRANE PROTEIN YEIH"/>
    <property type="match status" value="1"/>
</dbReference>
<feature type="transmembrane region" description="Helical" evidence="8">
    <location>
        <begin position="117"/>
        <end position="139"/>
    </location>
</feature>
<sequence>MADAGREGHNSGVLSDDPRVVRPSRGHRARTWIAGFPRLLPGIAIAALAAGIAYGVNAFVPLLSALLVAIILGVLLRNTGLIPAAAEPGFAFVGRTILRLGVVLLGLRLSIPQVLELGWGVIAIIVVTVASTYAIGLGLGRLLRIEHATTVLTATGTAICGAAAVAAMSSVVRSDDEEASTDEAAATAVASVTLFGTVALLALPPLAALLSLAPNAAGVWIGAAVHEVGQVVAGAGIAASHVTDASAATALVDTAVVTKLGRVVMLAPLVALVGALETRRAQRIAAEQVSRSEADDVLAGRRVDHTRARDTSRPPIIPAFVAGFLLMVIIRSLTDLPAAFLAAADSAATILLICAMVAMGAGVRLKKLVTSGAKALGLGAILGVVAAIISLLGTIMLV</sequence>
<name>A0A1H3Y6R1_9ACTO</name>
<dbReference type="OrthoDB" id="9766798at2"/>